<dbReference type="InterPro" id="IPR029068">
    <property type="entry name" value="Glyas_Bleomycin-R_OHBP_Dase"/>
</dbReference>
<dbReference type="Pfam" id="PF00903">
    <property type="entry name" value="Glyoxalase"/>
    <property type="match status" value="2"/>
</dbReference>
<dbReference type="PANTHER" id="PTHR21366">
    <property type="entry name" value="GLYOXALASE FAMILY PROTEIN"/>
    <property type="match status" value="1"/>
</dbReference>
<gene>
    <name evidence="3" type="ORF">GBAR_LOCUS22004</name>
</gene>
<sequence>MTTTENKQYSVGGVMLDRPFKIRRLGHFGFNSDNMAEAVHFYRDLLGFYESDVLDFKQIPGLGEKLAHIEDGRGYFFTHGSDHHAFVLFPRNVMDAFVAAGGGGGGKGEVTINQITWQTGALAEVVDGAHFFEEQGIGIQRVGRDMPGSNWHVYPYDPDGHINELYYGIEQIDWTRRSKPRDMYYRIFHEEPTLPQMSEEAEVEEAVAKGIDIFSGFRGVNQLPAKYDVEGVMLPRPFKITKIGPVNLFVQDMEASLNFYMNHLGFVLTEETEYSGQRLYFLRNGSEPQPGPVPKVAAGGTGLQFPYHQRLLRC</sequence>
<evidence type="ECO:0000313" key="3">
    <source>
        <dbReference type="EMBL" id="CAI8039546.1"/>
    </source>
</evidence>
<evidence type="ECO:0000313" key="4">
    <source>
        <dbReference type="Proteomes" id="UP001174909"/>
    </source>
</evidence>
<keyword evidence="4" id="KW-1185">Reference proteome</keyword>
<reference evidence="3" key="1">
    <citation type="submission" date="2023-03" db="EMBL/GenBank/DDBJ databases">
        <authorList>
            <person name="Steffen K."/>
            <person name="Cardenas P."/>
        </authorList>
    </citation>
    <scope>NUCLEOTIDE SEQUENCE</scope>
</reference>
<accession>A0AA35T398</accession>
<dbReference type="AlphaFoldDB" id="A0AA35T398"/>
<proteinExistence type="predicted"/>
<dbReference type="PROSITE" id="PS51819">
    <property type="entry name" value="VOC"/>
    <property type="match status" value="1"/>
</dbReference>
<evidence type="ECO:0000259" key="2">
    <source>
        <dbReference type="PROSITE" id="PS51819"/>
    </source>
</evidence>
<comment type="caution">
    <text evidence="3">The sequence shown here is derived from an EMBL/GenBank/DDBJ whole genome shotgun (WGS) entry which is preliminary data.</text>
</comment>
<feature type="domain" description="VOC" evidence="2">
    <location>
        <begin position="24"/>
        <end position="168"/>
    </location>
</feature>
<organism evidence="3 4">
    <name type="scientific">Geodia barretti</name>
    <name type="common">Barrett's horny sponge</name>
    <dbReference type="NCBI Taxonomy" id="519541"/>
    <lineage>
        <taxon>Eukaryota</taxon>
        <taxon>Metazoa</taxon>
        <taxon>Porifera</taxon>
        <taxon>Demospongiae</taxon>
        <taxon>Heteroscleromorpha</taxon>
        <taxon>Tetractinellida</taxon>
        <taxon>Astrophorina</taxon>
        <taxon>Geodiidae</taxon>
        <taxon>Geodia</taxon>
    </lineage>
</organism>
<protein>
    <recommendedName>
        <fullName evidence="1">Glyoxalase domain-containing protein 5</fullName>
    </recommendedName>
</protein>
<evidence type="ECO:0000256" key="1">
    <source>
        <dbReference type="ARBA" id="ARBA00040140"/>
    </source>
</evidence>
<dbReference type="Proteomes" id="UP001174909">
    <property type="component" value="Unassembled WGS sequence"/>
</dbReference>
<dbReference type="InterPro" id="IPR050383">
    <property type="entry name" value="GlyoxalaseI/FosfomycinResist"/>
</dbReference>
<dbReference type="EMBL" id="CASHTH010003049">
    <property type="protein sequence ID" value="CAI8039546.1"/>
    <property type="molecule type" value="Genomic_DNA"/>
</dbReference>
<dbReference type="InterPro" id="IPR037523">
    <property type="entry name" value="VOC_core"/>
</dbReference>
<name>A0AA35T398_GEOBA</name>
<dbReference type="Gene3D" id="3.10.180.10">
    <property type="entry name" value="2,3-Dihydroxybiphenyl 1,2-Dioxygenase, domain 1"/>
    <property type="match status" value="2"/>
</dbReference>
<dbReference type="SUPFAM" id="SSF54593">
    <property type="entry name" value="Glyoxalase/Bleomycin resistance protein/Dihydroxybiphenyl dioxygenase"/>
    <property type="match status" value="2"/>
</dbReference>
<dbReference type="InterPro" id="IPR004360">
    <property type="entry name" value="Glyas_Fos-R_dOase_dom"/>
</dbReference>